<gene>
    <name evidence="2" type="ORF">Bca52824_017872</name>
</gene>
<evidence type="ECO:0000313" key="3">
    <source>
        <dbReference type="Proteomes" id="UP000886595"/>
    </source>
</evidence>
<protein>
    <submittedName>
        <fullName evidence="2">Uncharacterized protein</fullName>
    </submittedName>
</protein>
<feature type="region of interest" description="Disordered" evidence="1">
    <location>
        <begin position="55"/>
        <end position="83"/>
    </location>
</feature>
<feature type="compositionally biased region" description="Basic and acidic residues" evidence="1">
    <location>
        <begin position="55"/>
        <end position="64"/>
    </location>
</feature>
<dbReference type="AlphaFoldDB" id="A0A8X7VP04"/>
<organism evidence="2 3">
    <name type="scientific">Brassica carinata</name>
    <name type="common">Ethiopian mustard</name>
    <name type="synonym">Abyssinian cabbage</name>
    <dbReference type="NCBI Taxonomy" id="52824"/>
    <lineage>
        <taxon>Eukaryota</taxon>
        <taxon>Viridiplantae</taxon>
        <taxon>Streptophyta</taxon>
        <taxon>Embryophyta</taxon>
        <taxon>Tracheophyta</taxon>
        <taxon>Spermatophyta</taxon>
        <taxon>Magnoliopsida</taxon>
        <taxon>eudicotyledons</taxon>
        <taxon>Gunneridae</taxon>
        <taxon>Pentapetalae</taxon>
        <taxon>rosids</taxon>
        <taxon>malvids</taxon>
        <taxon>Brassicales</taxon>
        <taxon>Brassicaceae</taxon>
        <taxon>Brassiceae</taxon>
        <taxon>Brassica</taxon>
    </lineage>
</organism>
<reference evidence="2 3" key="1">
    <citation type="submission" date="2020-02" db="EMBL/GenBank/DDBJ databases">
        <authorList>
            <person name="Ma Q."/>
            <person name="Huang Y."/>
            <person name="Song X."/>
            <person name="Pei D."/>
        </authorList>
    </citation>
    <scope>NUCLEOTIDE SEQUENCE [LARGE SCALE GENOMIC DNA]</scope>
    <source>
        <strain evidence="2">Sxm20200214</strain>
        <tissue evidence="2">Leaf</tissue>
    </source>
</reference>
<proteinExistence type="predicted"/>
<sequence length="83" mass="9093">MARLSPGLKAELEVWLNGVTSNMVEGLVRCERLLDTQGRMLESLAKKMGDVEKIVRGGGKEDRTNAGSSGDVLEDDKEDKDED</sequence>
<evidence type="ECO:0000256" key="1">
    <source>
        <dbReference type="SAM" id="MobiDB-lite"/>
    </source>
</evidence>
<accession>A0A8X7VP04</accession>
<name>A0A8X7VP04_BRACI</name>
<dbReference type="EMBL" id="JAAMPC010000004">
    <property type="protein sequence ID" value="KAG2314750.1"/>
    <property type="molecule type" value="Genomic_DNA"/>
</dbReference>
<keyword evidence="3" id="KW-1185">Reference proteome</keyword>
<comment type="caution">
    <text evidence="2">The sequence shown here is derived from an EMBL/GenBank/DDBJ whole genome shotgun (WGS) entry which is preliminary data.</text>
</comment>
<feature type="compositionally biased region" description="Acidic residues" evidence="1">
    <location>
        <begin position="72"/>
        <end position="83"/>
    </location>
</feature>
<evidence type="ECO:0000313" key="2">
    <source>
        <dbReference type="EMBL" id="KAG2314750.1"/>
    </source>
</evidence>
<dbReference type="Proteomes" id="UP000886595">
    <property type="component" value="Unassembled WGS sequence"/>
</dbReference>